<proteinExistence type="predicted"/>
<evidence type="ECO:0000313" key="3">
    <source>
        <dbReference type="EMBL" id="GJM87681.1"/>
    </source>
</evidence>
<dbReference type="Pfam" id="PF00069">
    <property type="entry name" value="Pkinase"/>
    <property type="match status" value="1"/>
</dbReference>
<dbReference type="PROSITE" id="PS50011">
    <property type="entry name" value="PROTEIN_KINASE_DOM"/>
    <property type="match status" value="1"/>
</dbReference>
<evidence type="ECO:0000256" key="1">
    <source>
        <dbReference type="SAM" id="MobiDB-lite"/>
    </source>
</evidence>
<dbReference type="Proteomes" id="UP001054889">
    <property type="component" value="Unassembled WGS sequence"/>
</dbReference>
<feature type="region of interest" description="Disordered" evidence="1">
    <location>
        <begin position="82"/>
        <end position="103"/>
    </location>
</feature>
<dbReference type="EMBL" id="BQKI01000002">
    <property type="protein sequence ID" value="GJM87681.1"/>
    <property type="molecule type" value="Genomic_DNA"/>
</dbReference>
<dbReference type="Gene3D" id="1.10.510.10">
    <property type="entry name" value="Transferase(Phosphotransferase) domain 1"/>
    <property type="match status" value="1"/>
</dbReference>
<dbReference type="InterPro" id="IPR011009">
    <property type="entry name" value="Kinase-like_dom_sf"/>
</dbReference>
<dbReference type="PANTHER" id="PTHR45707">
    <property type="entry name" value="C2 CALCIUM/LIPID-BINDING PLANT PHOSPHORIBOSYLTRANSFERASE FAMILY PROTEIN"/>
    <property type="match status" value="1"/>
</dbReference>
<dbReference type="GO" id="GO:0005524">
    <property type="term" value="F:ATP binding"/>
    <property type="evidence" value="ECO:0007669"/>
    <property type="project" value="InterPro"/>
</dbReference>
<accession>A0AAV5BN79</accession>
<evidence type="ECO:0000313" key="4">
    <source>
        <dbReference type="Proteomes" id="UP001054889"/>
    </source>
</evidence>
<dbReference type="PANTHER" id="PTHR45707:SF81">
    <property type="entry name" value="PROTEIN KINASE DOMAIN-CONTAINING PROTEIN"/>
    <property type="match status" value="1"/>
</dbReference>
<dbReference type="GO" id="GO:0004672">
    <property type="term" value="F:protein kinase activity"/>
    <property type="evidence" value="ECO:0007669"/>
    <property type="project" value="InterPro"/>
</dbReference>
<feature type="domain" description="Protein kinase" evidence="2">
    <location>
        <begin position="1"/>
        <end position="103"/>
    </location>
</feature>
<dbReference type="AlphaFoldDB" id="A0AAV5BN79"/>
<gene>
    <name evidence="3" type="primary">ga03659</name>
    <name evidence="3" type="ORF">PR202_ga03659</name>
</gene>
<reference evidence="3" key="2">
    <citation type="submission" date="2021-12" db="EMBL/GenBank/DDBJ databases">
        <title>Resequencing data analysis of finger millet.</title>
        <authorList>
            <person name="Hatakeyama M."/>
            <person name="Aluri S."/>
            <person name="Balachadran M.T."/>
            <person name="Sivarajan S.R."/>
            <person name="Poveda L."/>
            <person name="Shimizu-Inatsugi R."/>
            <person name="Schlapbach R."/>
            <person name="Sreeman S.M."/>
            <person name="Shimizu K.K."/>
        </authorList>
    </citation>
    <scope>NUCLEOTIDE SEQUENCE</scope>
</reference>
<name>A0AAV5BN79_ELECO</name>
<dbReference type="InterPro" id="IPR000719">
    <property type="entry name" value="Prot_kinase_dom"/>
</dbReference>
<protein>
    <recommendedName>
        <fullName evidence="2">Protein kinase domain-containing protein</fullName>
    </recommendedName>
</protein>
<comment type="caution">
    <text evidence="3">The sequence shown here is derived from an EMBL/GenBank/DDBJ whole genome shotgun (WGS) entry which is preliminary data.</text>
</comment>
<evidence type="ECO:0000259" key="2">
    <source>
        <dbReference type="PROSITE" id="PS50011"/>
    </source>
</evidence>
<keyword evidence="4" id="KW-1185">Reference proteome</keyword>
<organism evidence="3 4">
    <name type="scientific">Eleusine coracana subsp. coracana</name>
    <dbReference type="NCBI Taxonomy" id="191504"/>
    <lineage>
        <taxon>Eukaryota</taxon>
        <taxon>Viridiplantae</taxon>
        <taxon>Streptophyta</taxon>
        <taxon>Embryophyta</taxon>
        <taxon>Tracheophyta</taxon>
        <taxon>Spermatophyta</taxon>
        <taxon>Magnoliopsida</taxon>
        <taxon>Liliopsida</taxon>
        <taxon>Poales</taxon>
        <taxon>Poaceae</taxon>
        <taxon>PACMAD clade</taxon>
        <taxon>Chloridoideae</taxon>
        <taxon>Cynodonteae</taxon>
        <taxon>Eleusininae</taxon>
        <taxon>Eleusine</taxon>
    </lineage>
</organism>
<reference evidence="3" key="1">
    <citation type="journal article" date="2018" name="DNA Res.">
        <title>Multiple hybrid de novo genome assembly of finger millet, an orphan allotetraploid crop.</title>
        <authorList>
            <person name="Hatakeyama M."/>
            <person name="Aluri S."/>
            <person name="Balachadran M.T."/>
            <person name="Sivarajan S.R."/>
            <person name="Patrignani A."/>
            <person name="Gruter S."/>
            <person name="Poveda L."/>
            <person name="Shimizu-Inatsugi R."/>
            <person name="Baeten J."/>
            <person name="Francoijs K.J."/>
            <person name="Nataraja K.N."/>
            <person name="Reddy Y.A.N."/>
            <person name="Phadnis S."/>
            <person name="Ravikumar R.L."/>
            <person name="Schlapbach R."/>
            <person name="Sreeman S.M."/>
            <person name="Shimizu K.K."/>
        </authorList>
    </citation>
    <scope>NUCLEOTIDE SEQUENCE</scope>
</reference>
<sequence length="103" mass="11269">MDDAMMPKIADFGLSRLLGAQKTRTIVNENLGGTLGYMAPEYIVQGVASSKADIFSFGVIMIEIITGRKEYPLCTIPYNQKLNENGGSKSTENALQQYTENVS</sequence>
<dbReference type="SUPFAM" id="SSF56112">
    <property type="entry name" value="Protein kinase-like (PK-like)"/>
    <property type="match status" value="1"/>
</dbReference>